<evidence type="ECO:0000313" key="1">
    <source>
        <dbReference type="EMBL" id="JAP77085.1"/>
    </source>
</evidence>
<name>A0A131YF31_RHIAP</name>
<dbReference type="AlphaFoldDB" id="A0A131YF31"/>
<proteinExistence type="predicted"/>
<reference evidence="1" key="1">
    <citation type="journal article" date="2016" name="Ticks Tick Borne Dis.">
        <title>De novo assembly and annotation of the salivary gland transcriptome of Rhipicephalus appendiculatus male and female ticks during blood feeding.</title>
        <authorList>
            <person name="de Castro M.H."/>
            <person name="de Klerk D."/>
            <person name="Pienaar R."/>
            <person name="Latif A.A."/>
            <person name="Rees D.J."/>
            <person name="Mans B.J."/>
        </authorList>
    </citation>
    <scope>NUCLEOTIDE SEQUENCE</scope>
    <source>
        <tissue evidence="1">Salivary glands</tissue>
    </source>
</reference>
<organism evidence="1">
    <name type="scientific">Rhipicephalus appendiculatus</name>
    <name type="common">Brown ear tick</name>
    <dbReference type="NCBI Taxonomy" id="34631"/>
    <lineage>
        <taxon>Eukaryota</taxon>
        <taxon>Metazoa</taxon>
        <taxon>Ecdysozoa</taxon>
        <taxon>Arthropoda</taxon>
        <taxon>Chelicerata</taxon>
        <taxon>Arachnida</taxon>
        <taxon>Acari</taxon>
        <taxon>Parasitiformes</taxon>
        <taxon>Ixodida</taxon>
        <taxon>Ixodoidea</taxon>
        <taxon>Ixodidae</taxon>
        <taxon>Rhipicephalinae</taxon>
        <taxon>Rhipicephalus</taxon>
        <taxon>Rhipicephalus</taxon>
    </lineage>
</organism>
<accession>A0A131YF31</accession>
<sequence>MSADVFGASMPLCIVPVCGRVRCPQSIFRALLLLDCTSFKLLQDLGTTIHPDIYARYHGTTNVPVHSAGSLGVKLLTTCRCFGNCVPGTGITCTPAIGCSD</sequence>
<dbReference type="EMBL" id="GEDV01011472">
    <property type="protein sequence ID" value="JAP77085.1"/>
    <property type="molecule type" value="Transcribed_RNA"/>
</dbReference>
<protein>
    <submittedName>
        <fullName evidence="1">Uncharacterized protein</fullName>
    </submittedName>
</protein>